<sequence>MSPNTLHTAIVTAKGMSYRAVATERGQARRPNQTKGTSPRAESGGLQAKAASAVSDAPSAPINVLPTELLAEIFIKLMDSIVANNDLRPNPSPILGTTITRVCKAWRVIAYNTPMLWVYIPPGAGDINLQRCLSRTGGCLLNLQSSIRSSEMVAFLAKIRPLVSRCRELRLCDKGQAFDEIEPMATPNLEFVHIYLCEYNMPDRDRLLAFLKDAPRLRRLHIISQNHRYPDFGLTLPPSSRITSLRLDVTFLAAPTMSTLLQQCSDTLRELDLQAERAVAWSAPSQAPVDLPALKRIRFYAYTCGVLRHINPTSLEDVSFEWKPKDSLRDLNDFLVRFPTATTQIRCLEVNPCTDTVEIYLQCLGKMTNLQELRFCYIAKSIAAKILDALICRDNAPPLVPKLTSIDIRRDMRSTWVYKKFMSSRAVSRVVCGTQVSAMRDDQWLDRLQVYDGMHP</sequence>
<protein>
    <submittedName>
        <fullName evidence="2">Uncharacterized protein</fullName>
    </submittedName>
</protein>
<dbReference type="RefSeq" id="XP_003031121.1">
    <property type="nucleotide sequence ID" value="XM_003031075.1"/>
</dbReference>
<dbReference type="Gene3D" id="1.20.1280.50">
    <property type="match status" value="1"/>
</dbReference>
<proteinExistence type="predicted"/>
<accession>D8Q6D7</accession>
<dbReference type="InterPro" id="IPR032675">
    <property type="entry name" value="LRR_dom_sf"/>
</dbReference>
<feature type="non-terminal residue" evidence="2">
    <location>
        <position position="456"/>
    </location>
</feature>
<gene>
    <name evidence="2" type="ORF">SCHCODRAFT_110129</name>
</gene>
<dbReference type="EMBL" id="GL377307">
    <property type="protein sequence ID" value="EFI96218.1"/>
    <property type="molecule type" value="Genomic_DNA"/>
</dbReference>
<feature type="region of interest" description="Disordered" evidence="1">
    <location>
        <begin position="23"/>
        <end position="50"/>
    </location>
</feature>
<dbReference type="AlphaFoldDB" id="D8Q6D7"/>
<dbReference type="SUPFAM" id="SSF52047">
    <property type="entry name" value="RNI-like"/>
    <property type="match status" value="1"/>
</dbReference>
<evidence type="ECO:0000313" key="3">
    <source>
        <dbReference type="Proteomes" id="UP000007431"/>
    </source>
</evidence>
<dbReference type="GeneID" id="9587020"/>
<dbReference type="KEGG" id="scm:SCHCO_02543692"/>
<evidence type="ECO:0000313" key="2">
    <source>
        <dbReference type="EMBL" id="EFI96218.1"/>
    </source>
</evidence>
<organism evidence="3">
    <name type="scientific">Schizophyllum commune (strain H4-8 / FGSC 9210)</name>
    <name type="common">Split gill fungus</name>
    <dbReference type="NCBI Taxonomy" id="578458"/>
    <lineage>
        <taxon>Eukaryota</taxon>
        <taxon>Fungi</taxon>
        <taxon>Dikarya</taxon>
        <taxon>Basidiomycota</taxon>
        <taxon>Agaricomycotina</taxon>
        <taxon>Agaricomycetes</taxon>
        <taxon>Agaricomycetidae</taxon>
        <taxon>Agaricales</taxon>
        <taxon>Schizophyllaceae</taxon>
        <taxon>Schizophyllum</taxon>
    </lineage>
</organism>
<name>D8Q6D7_SCHCM</name>
<evidence type="ECO:0000256" key="1">
    <source>
        <dbReference type="SAM" id="MobiDB-lite"/>
    </source>
</evidence>
<reference evidence="2 3" key="1">
    <citation type="journal article" date="2010" name="Nat. Biotechnol.">
        <title>Genome sequence of the model mushroom Schizophyllum commune.</title>
        <authorList>
            <person name="Ohm R.A."/>
            <person name="de Jong J.F."/>
            <person name="Lugones L.G."/>
            <person name="Aerts A."/>
            <person name="Kothe E."/>
            <person name="Stajich J.E."/>
            <person name="de Vries R.P."/>
            <person name="Record E."/>
            <person name="Levasseur A."/>
            <person name="Baker S.E."/>
            <person name="Bartholomew K.A."/>
            <person name="Coutinho P.M."/>
            <person name="Erdmann S."/>
            <person name="Fowler T.J."/>
            <person name="Gathman A.C."/>
            <person name="Lombard V."/>
            <person name="Henrissat B."/>
            <person name="Knabe N."/>
            <person name="Kuees U."/>
            <person name="Lilly W.W."/>
            <person name="Lindquist E."/>
            <person name="Lucas S."/>
            <person name="Magnuson J.K."/>
            <person name="Piumi F."/>
            <person name="Raudaskoski M."/>
            <person name="Salamov A."/>
            <person name="Schmutz J."/>
            <person name="Schwarze F.W.M.R."/>
            <person name="vanKuyk P.A."/>
            <person name="Horton J.S."/>
            <person name="Grigoriev I.V."/>
            <person name="Woesten H.A.B."/>
        </authorList>
    </citation>
    <scope>NUCLEOTIDE SEQUENCE [LARGE SCALE GENOMIC DNA]</scope>
    <source>
        <strain evidence="3">H4-8 / FGSC 9210</strain>
    </source>
</reference>
<dbReference type="Proteomes" id="UP000007431">
    <property type="component" value="Unassembled WGS sequence"/>
</dbReference>
<dbReference type="Gene3D" id="3.80.10.10">
    <property type="entry name" value="Ribonuclease Inhibitor"/>
    <property type="match status" value="1"/>
</dbReference>
<dbReference type="VEuPathDB" id="FungiDB:SCHCODRAFT_02543692"/>
<dbReference type="InParanoid" id="D8Q6D7"/>
<dbReference type="OrthoDB" id="2886770at2759"/>
<keyword evidence="3" id="KW-1185">Reference proteome</keyword>
<dbReference type="HOGENOM" id="CLU_571282_0_0_1"/>